<evidence type="ECO:0000259" key="4">
    <source>
        <dbReference type="SMART" id="SM00828"/>
    </source>
</evidence>
<dbReference type="InterPro" id="IPR050447">
    <property type="entry name" value="Erg6_SMT_methyltransf"/>
</dbReference>
<dbReference type="RefSeq" id="WP_272170377.1">
    <property type="nucleotide sequence ID" value="NZ_JAQOSL010000017.1"/>
</dbReference>
<evidence type="ECO:0000256" key="1">
    <source>
        <dbReference type="ARBA" id="ARBA00022603"/>
    </source>
</evidence>
<sequence>MAEHQALTPDEVGEFYDDRGWLWEIFMGQNLHIGWWDDEDPETDPKDRLTDVLIERTGLKPGSRLLDVGCGQGRPAIRLAQATGGEVTGITVSADQVAAGTRLAEEAGLSDRVRFERVDAMELPYENGAFDAVWAVESVMYLSDRQTAFDEMYRVLAPGGVLVVSDYAESTELSDEWRAVLVEGFTVGSLPTPQQYTGMLEKAGFTIEENYDAEAHLRKSAARIDRTVEENYEKVVAKGGAAFAEEFKAMIGKISRLERDHLGYRVITARKSV</sequence>
<dbReference type="InterPro" id="IPR020803">
    <property type="entry name" value="MeTfrase_dom"/>
</dbReference>
<dbReference type="InterPro" id="IPR029063">
    <property type="entry name" value="SAM-dependent_MTases_sf"/>
</dbReference>
<dbReference type="Proteomes" id="UP001596112">
    <property type="component" value="Unassembled WGS sequence"/>
</dbReference>
<comment type="caution">
    <text evidence="5">The sequence shown here is derived from an EMBL/GenBank/DDBJ whole genome shotgun (WGS) entry which is preliminary data.</text>
</comment>
<dbReference type="Gene3D" id="3.40.50.150">
    <property type="entry name" value="Vaccinia Virus protein VP39"/>
    <property type="match status" value="1"/>
</dbReference>
<dbReference type="Pfam" id="PF08241">
    <property type="entry name" value="Methyltransf_11"/>
    <property type="match status" value="1"/>
</dbReference>
<dbReference type="EC" id="2.1.1.-" evidence="5"/>
<evidence type="ECO:0000313" key="6">
    <source>
        <dbReference type="Proteomes" id="UP001596112"/>
    </source>
</evidence>
<dbReference type="PANTHER" id="PTHR44068:SF11">
    <property type="entry name" value="GERANYL DIPHOSPHATE 2-C-METHYLTRANSFERASE"/>
    <property type="match status" value="1"/>
</dbReference>
<dbReference type="PANTHER" id="PTHR44068">
    <property type="entry name" value="ZGC:194242"/>
    <property type="match status" value="1"/>
</dbReference>
<feature type="domain" description="Polyketide synthase-like methyltransferase" evidence="4">
    <location>
        <begin position="29"/>
        <end position="272"/>
    </location>
</feature>
<accession>A0ABW1BC12</accession>
<proteinExistence type="predicted"/>
<keyword evidence="2 5" id="KW-0808">Transferase</keyword>
<reference evidence="6" key="1">
    <citation type="journal article" date="2019" name="Int. J. Syst. Evol. Microbiol.">
        <title>The Global Catalogue of Microorganisms (GCM) 10K type strain sequencing project: providing services to taxonomists for standard genome sequencing and annotation.</title>
        <authorList>
            <consortium name="The Broad Institute Genomics Platform"/>
            <consortium name="The Broad Institute Genome Sequencing Center for Infectious Disease"/>
            <person name="Wu L."/>
            <person name="Ma J."/>
        </authorList>
    </citation>
    <scope>NUCLEOTIDE SEQUENCE [LARGE SCALE GENOMIC DNA]</scope>
    <source>
        <strain evidence="6">JCM 9918</strain>
    </source>
</reference>
<dbReference type="InterPro" id="IPR013216">
    <property type="entry name" value="Methyltransf_11"/>
</dbReference>
<dbReference type="GO" id="GO:0032259">
    <property type="term" value="P:methylation"/>
    <property type="evidence" value="ECO:0007669"/>
    <property type="project" value="UniProtKB-KW"/>
</dbReference>
<keyword evidence="3" id="KW-0949">S-adenosyl-L-methionine</keyword>
<dbReference type="EMBL" id="JBHSNZ010000016">
    <property type="protein sequence ID" value="MFC5810341.1"/>
    <property type="molecule type" value="Genomic_DNA"/>
</dbReference>
<dbReference type="SMART" id="SM00828">
    <property type="entry name" value="PKS_MT"/>
    <property type="match status" value="1"/>
</dbReference>
<dbReference type="SUPFAM" id="SSF53335">
    <property type="entry name" value="S-adenosyl-L-methionine-dependent methyltransferases"/>
    <property type="match status" value="1"/>
</dbReference>
<gene>
    <name evidence="5" type="ORF">ACFQGO_23060</name>
</gene>
<dbReference type="CDD" id="cd02440">
    <property type="entry name" value="AdoMet_MTases"/>
    <property type="match status" value="1"/>
</dbReference>
<keyword evidence="6" id="KW-1185">Reference proteome</keyword>
<evidence type="ECO:0000313" key="5">
    <source>
        <dbReference type="EMBL" id="MFC5810341.1"/>
    </source>
</evidence>
<name>A0ABW1BC12_9ACTN</name>
<protein>
    <submittedName>
        <fullName evidence="5">SAM-dependent methyltransferase</fullName>
        <ecNumber evidence="5">2.1.1.-</ecNumber>
    </submittedName>
</protein>
<evidence type="ECO:0000256" key="3">
    <source>
        <dbReference type="ARBA" id="ARBA00022691"/>
    </source>
</evidence>
<organism evidence="5 6">
    <name type="scientific">Streptomyces heilongjiangensis</name>
    <dbReference type="NCBI Taxonomy" id="945052"/>
    <lineage>
        <taxon>Bacteria</taxon>
        <taxon>Bacillati</taxon>
        <taxon>Actinomycetota</taxon>
        <taxon>Actinomycetes</taxon>
        <taxon>Kitasatosporales</taxon>
        <taxon>Streptomycetaceae</taxon>
        <taxon>Streptomyces</taxon>
    </lineage>
</organism>
<keyword evidence="1 5" id="KW-0489">Methyltransferase</keyword>
<dbReference type="GO" id="GO:0008168">
    <property type="term" value="F:methyltransferase activity"/>
    <property type="evidence" value="ECO:0007669"/>
    <property type="project" value="UniProtKB-KW"/>
</dbReference>
<evidence type="ECO:0000256" key="2">
    <source>
        <dbReference type="ARBA" id="ARBA00022679"/>
    </source>
</evidence>